<evidence type="ECO:0000259" key="1">
    <source>
        <dbReference type="PROSITE" id="PS50191"/>
    </source>
</evidence>
<dbReference type="Proteomes" id="UP000005204">
    <property type="component" value="Unassembled WGS sequence"/>
</dbReference>
<protein>
    <recommendedName>
        <fullName evidence="1">CRAL-TRIO domain-containing protein</fullName>
    </recommendedName>
</protein>
<dbReference type="InterPro" id="IPR036865">
    <property type="entry name" value="CRAL-TRIO_dom_sf"/>
</dbReference>
<dbReference type="RefSeq" id="XP_037872347.1">
    <property type="nucleotide sequence ID" value="XM_038016419.2"/>
</dbReference>
<sequence length="316" mass="36222">MDTLPNNPLFRYNPDTLIMVRKKHNLEKSEDMNKVIDILEDWIKQQNHFKKTDYTRAYLENTIIVNKGSIERAKAQISRLCALKSLLPTFFDGYKSRSDLLETKKYLLQAWLPRMTEENHRVYVVRVSNGATTKCILNVYKFGILLNEYLRAHDYNDGVIVFIDFRNVNVMEFASNLNLADLRNIMTIAMEGYDVRVKGIHFFTSSKTIDVIVNIMKQVVSAKLGSRIHTHLTLDSLYKYITPNDILPAEYGGNEESLDDLSDKLINTFTNEDNVKFFAEMAEAGVHEALRPKDGVACFDEQSLGIAGSFRTLSVD</sequence>
<keyword evidence="3" id="KW-1185">Reference proteome</keyword>
<reference evidence="2" key="2">
    <citation type="submission" date="2022-06" db="UniProtKB">
        <authorList>
            <consortium name="EnsemblMetazoa"/>
        </authorList>
    </citation>
    <scope>IDENTIFICATION</scope>
    <source>
        <strain evidence="2">p50T (Dazao)</strain>
    </source>
</reference>
<dbReference type="PROSITE" id="PS50191">
    <property type="entry name" value="CRAL_TRIO"/>
    <property type="match status" value="1"/>
</dbReference>
<proteinExistence type="predicted"/>
<organism evidence="2 3">
    <name type="scientific">Bombyx mori</name>
    <name type="common">Silk moth</name>
    <dbReference type="NCBI Taxonomy" id="7091"/>
    <lineage>
        <taxon>Eukaryota</taxon>
        <taxon>Metazoa</taxon>
        <taxon>Ecdysozoa</taxon>
        <taxon>Arthropoda</taxon>
        <taxon>Hexapoda</taxon>
        <taxon>Insecta</taxon>
        <taxon>Pterygota</taxon>
        <taxon>Neoptera</taxon>
        <taxon>Endopterygota</taxon>
        <taxon>Lepidoptera</taxon>
        <taxon>Glossata</taxon>
        <taxon>Ditrysia</taxon>
        <taxon>Bombycoidea</taxon>
        <taxon>Bombycidae</taxon>
        <taxon>Bombycinae</taxon>
        <taxon>Bombyx</taxon>
    </lineage>
</organism>
<dbReference type="PANTHER" id="PTHR10174">
    <property type="entry name" value="ALPHA-TOCOPHEROL TRANSFER PROTEIN-RELATED"/>
    <property type="match status" value="1"/>
</dbReference>
<dbReference type="EnsemblMetazoa" id="XM_038016419.1">
    <property type="protein sequence ID" value="XP_037872347.1"/>
    <property type="gene ID" value="LOC101744328"/>
</dbReference>
<dbReference type="AlphaFoldDB" id="A0A8R2M1J5"/>
<dbReference type="Gene3D" id="3.40.525.10">
    <property type="entry name" value="CRAL-TRIO lipid binding domain"/>
    <property type="match status" value="1"/>
</dbReference>
<dbReference type="Pfam" id="PF00650">
    <property type="entry name" value="CRAL_TRIO"/>
    <property type="match status" value="1"/>
</dbReference>
<dbReference type="KEGG" id="bmor:101744328"/>
<evidence type="ECO:0000313" key="3">
    <source>
        <dbReference type="Proteomes" id="UP000005204"/>
    </source>
</evidence>
<accession>A0A8R2M1J5</accession>
<feature type="domain" description="CRAL-TRIO" evidence="1">
    <location>
        <begin position="99"/>
        <end position="259"/>
    </location>
</feature>
<dbReference type="InterPro" id="IPR001251">
    <property type="entry name" value="CRAL-TRIO_dom"/>
</dbReference>
<dbReference type="CDD" id="cd00170">
    <property type="entry name" value="SEC14"/>
    <property type="match status" value="1"/>
</dbReference>
<name>A0A8R2M1J5_BOMMO</name>
<dbReference type="GO" id="GO:0016020">
    <property type="term" value="C:membrane"/>
    <property type="evidence" value="ECO:0007669"/>
    <property type="project" value="TreeGrafter"/>
</dbReference>
<dbReference type="SUPFAM" id="SSF52087">
    <property type="entry name" value="CRAL/TRIO domain"/>
    <property type="match status" value="1"/>
</dbReference>
<evidence type="ECO:0000313" key="2">
    <source>
        <dbReference type="EnsemblMetazoa" id="XP_037872347.1"/>
    </source>
</evidence>
<dbReference type="GeneID" id="101744328"/>
<dbReference type="PRINTS" id="PR00180">
    <property type="entry name" value="CRETINALDHBP"/>
</dbReference>
<dbReference type="PANTHER" id="PTHR10174:SF222">
    <property type="entry name" value="GH10083P-RELATED"/>
    <property type="match status" value="1"/>
</dbReference>
<dbReference type="GO" id="GO:1902936">
    <property type="term" value="F:phosphatidylinositol bisphosphate binding"/>
    <property type="evidence" value="ECO:0007669"/>
    <property type="project" value="TreeGrafter"/>
</dbReference>
<reference evidence="3" key="1">
    <citation type="journal article" date="2008" name="Insect Biochem. Mol. Biol.">
        <title>The genome of a lepidopteran model insect, the silkworm Bombyx mori.</title>
        <authorList>
            <consortium name="International Silkworm Genome Consortium"/>
        </authorList>
    </citation>
    <scope>NUCLEOTIDE SEQUENCE [LARGE SCALE GENOMIC DNA]</scope>
    <source>
        <strain evidence="3">p50T</strain>
    </source>
</reference>